<dbReference type="AlphaFoldDB" id="A0A255HCR6"/>
<evidence type="ECO:0000313" key="1">
    <source>
        <dbReference type="EMBL" id="OYO25372.1"/>
    </source>
</evidence>
<name>A0A255HCR6_9ACTN</name>
<evidence type="ECO:0000313" key="2">
    <source>
        <dbReference type="Proteomes" id="UP000216311"/>
    </source>
</evidence>
<proteinExistence type="predicted"/>
<keyword evidence="2" id="KW-1185">Reference proteome</keyword>
<dbReference type="Gene3D" id="2.30.110.10">
    <property type="entry name" value="Electron Transport, Fmn-binding Protein, Chain A"/>
    <property type="match status" value="1"/>
</dbReference>
<dbReference type="PANTHER" id="PTHR34071:SF2">
    <property type="entry name" value="FLAVIN-NUCLEOTIDE-BINDING PROTEIN"/>
    <property type="match status" value="1"/>
</dbReference>
<dbReference type="OrthoDB" id="116031at2"/>
<dbReference type="EMBL" id="NMVQ01000001">
    <property type="protein sequence ID" value="OYO25372.1"/>
    <property type="molecule type" value="Genomic_DNA"/>
</dbReference>
<dbReference type="InterPro" id="IPR024747">
    <property type="entry name" value="Pyridox_Oxase-rel"/>
</dbReference>
<dbReference type="InterPro" id="IPR012349">
    <property type="entry name" value="Split_barrel_FMN-bd"/>
</dbReference>
<reference evidence="1 2" key="1">
    <citation type="submission" date="2017-07" db="EMBL/GenBank/DDBJ databases">
        <title>Draft whole genome sequences of clinical Proprionibacteriaceae strains.</title>
        <authorList>
            <person name="Bernier A.-M."/>
            <person name="Bernard K."/>
            <person name="Domingo M.-C."/>
        </authorList>
    </citation>
    <scope>NUCLEOTIDE SEQUENCE [LARGE SCALE GENOMIC DNA]</scope>
    <source>
        <strain evidence="1 2">NML 130396</strain>
    </source>
</reference>
<dbReference type="Pfam" id="PF12900">
    <property type="entry name" value="Pyridox_ox_2"/>
    <property type="match status" value="1"/>
</dbReference>
<comment type="caution">
    <text evidence="1">The sequence shown here is derived from an EMBL/GenBank/DDBJ whole genome shotgun (WGS) entry which is preliminary data.</text>
</comment>
<sequence>MDRVNRHPERARHERQDLYAVLDAEHNIGTLSTVVDGRPWVVPMLYGRVGDRIFMHGSTGAGALRHVAAGAPAALCVAHIDGWVYAHTLFDSSANYRSAVVHGELQLLQGEEAAEALTQLSECMMPGRSAEVPTHTRKQLAATQCLALDITDGRWTVKVRNQPPGEPPAADNADPRLWTGVLPIVSRYRQPEPSPYLAEDIPVSPSVTSYIDESGHGPAL</sequence>
<accession>A0A255HCR6</accession>
<dbReference type="Proteomes" id="UP000216311">
    <property type="component" value="Unassembled WGS sequence"/>
</dbReference>
<gene>
    <name evidence="1" type="ORF">CGZ93_01795</name>
</gene>
<dbReference type="PANTHER" id="PTHR34071">
    <property type="entry name" value="5-NITROIMIDAZOLE ANTIBIOTICS RESISTANCE PROTEIN, NIMA-FAMILY-RELATED PROTEIN-RELATED"/>
    <property type="match status" value="1"/>
</dbReference>
<dbReference type="SUPFAM" id="SSF50475">
    <property type="entry name" value="FMN-binding split barrel"/>
    <property type="match status" value="1"/>
</dbReference>
<organism evidence="1 2">
    <name type="scientific">Enemella dayhoffiae</name>
    <dbReference type="NCBI Taxonomy" id="2016507"/>
    <lineage>
        <taxon>Bacteria</taxon>
        <taxon>Bacillati</taxon>
        <taxon>Actinomycetota</taxon>
        <taxon>Actinomycetes</taxon>
        <taxon>Propionibacteriales</taxon>
        <taxon>Propionibacteriaceae</taxon>
        <taxon>Enemella</taxon>
    </lineage>
</organism>
<protein>
    <submittedName>
        <fullName evidence="1">Pyridoxamine 5'-phosphate oxidase</fullName>
    </submittedName>
</protein>